<evidence type="ECO:0000313" key="2">
    <source>
        <dbReference type="EMBL" id="KAK2567933.1"/>
    </source>
</evidence>
<reference evidence="2" key="1">
    <citation type="journal article" date="2023" name="G3 (Bethesda)">
        <title>Whole genome assembly and annotation of the endangered Caribbean coral Acropora cervicornis.</title>
        <authorList>
            <person name="Selwyn J.D."/>
            <person name="Vollmer S.V."/>
        </authorList>
    </citation>
    <scope>NUCLEOTIDE SEQUENCE</scope>
    <source>
        <strain evidence="2">K2</strain>
    </source>
</reference>
<sequence length="217" mass="24609">MDLQFEKSDRFLHSLFMRATYILHTVPSLAHSFKQSKSAPTISYQSPLTHAVNRNHHAITPSQAGPSTSPIPRHFETPQFHKTPRPQQFCSSSFRSLLESEDNLEFEELNSRPVWEMPNHNVSNEWQSFTAHFTQQFELLKAEVDGLRAELKALKKTVRELKANPKNASAPAAGTMATEDTEFLAMIQNTTKPLEGLKVLLYQLFTADEVRQSSLKG</sequence>
<gene>
    <name evidence="2" type="ORF">P5673_007826</name>
</gene>
<keyword evidence="1" id="KW-0175">Coiled coil</keyword>
<dbReference type="AlphaFoldDB" id="A0AAD9VB21"/>
<organism evidence="2 3">
    <name type="scientific">Acropora cervicornis</name>
    <name type="common">Staghorn coral</name>
    <dbReference type="NCBI Taxonomy" id="6130"/>
    <lineage>
        <taxon>Eukaryota</taxon>
        <taxon>Metazoa</taxon>
        <taxon>Cnidaria</taxon>
        <taxon>Anthozoa</taxon>
        <taxon>Hexacorallia</taxon>
        <taxon>Scleractinia</taxon>
        <taxon>Astrocoeniina</taxon>
        <taxon>Acroporidae</taxon>
        <taxon>Acropora</taxon>
    </lineage>
</organism>
<proteinExistence type="predicted"/>
<dbReference type="Proteomes" id="UP001249851">
    <property type="component" value="Unassembled WGS sequence"/>
</dbReference>
<feature type="coiled-coil region" evidence="1">
    <location>
        <begin position="137"/>
        <end position="164"/>
    </location>
</feature>
<keyword evidence="3" id="KW-1185">Reference proteome</keyword>
<protein>
    <submittedName>
        <fullName evidence="2">Uncharacterized protein</fullName>
    </submittedName>
</protein>
<reference evidence="2" key="2">
    <citation type="journal article" date="2023" name="Science">
        <title>Genomic signatures of disease resistance in endangered staghorn corals.</title>
        <authorList>
            <person name="Vollmer S.V."/>
            <person name="Selwyn J.D."/>
            <person name="Despard B.A."/>
            <person name="Roesel C.L."/>
        </authorList>
    </citation>
    <scope>NUCLEOTIDE SEQUENCE</scope>
    <source>
        <strain evidence="2">K2</strain>
    </source>
</reference>
<evidence type="ECO:0000313" key="3">
    <source>
        <dbReference type="Proteomes" id="UP001249851"/>
    </source>
</evidence>
<name>A0AAD9VB21_ACRCE</name>
<comment type="caution">
    <text evidence="2">The sequence shown here is derived from an EMBL/GenBank/DDBJ whole genome shotgun (WGS) entry which is preliminary data.</text>
</comment>
<evidence type="ECO:0000256" key="1">
    <source>
        <dbReference type="SAM" id="Coils"/>
    </source>
</evidence>
<accession>A0AAD9VB21</accession>
<dbReference type="EMBL" id="JARQWQ010000013">
    <property type="protein sequence ID" value="KAK2567933.1"/>
    <property type="molecule type" value="Genomic_DNA"/>
</dbReference>